<dbReference type="EMBL" id="KV744874">
    <property type="protein sequence ID" value="OCK82950.1"/>
    <property type="molecule type" value="Genomic_DNA"/>
</dbReference>
<feature type="domain" description="DNA2/NAM7 helicase-like C-terminal" evidence="1">
    <location>
        <begin position="11"/>
        <end position="66"/>
    </location>
</feature>
<feature type="non-terminal residue" evidence="2">
    <location>
        <position position="66"/>
    </location>
</feature>
<dbReference type="InterPro" id="IPR045055">
    <property type="entry name" value="DNA2/NAM7-like"/>
</dbReference>
<gene>
    <name evidence="2" type="ORF">K432DRAFT_283155</name>
</gene>
<feature type="non-terminal residue" evidence="2">
    <location>
        <position position="1"/>
    </location>
</feature>
<dbReference type="Gene3D" id="3.40.50.300">
    <property type="entry name" value="P-loop containing nucleotide triphosphate hydrolases"/>
    <property type="match status" value="1"/>
</dbReference>
<organism evidence="2 3">
    <name type="scientific">Lepidopterella palustris CBS 459.81</name>
    <dbReference type="NCBI Taxonomy" id="1314670"/>
    <lineage>
        <taxon>Eukaryota</taxon>
        <taxon>Fungi</taxon>
        <taxon>Dikarya</taxon>
        <taxon>Ascomycota</taxon>
        <taxon>Pezizomycotina</taxon>
        <taxon>Dothideomycetes</taxon>
        <taxon>Pleosporomycetidae</taxon>
        <taxon>Mytilinidiales</taxon>
        <taxon>Argynnaceae</taxon>
        <taxon>Lepidopterella</taxon>
    </lineage>
</organism>
<dbReference type="PANTHER" id="PTHR10887">
    <property type="entry name" value="DNA2/NAM7 HELICASE FAMILY"/>
    <property type="match status" value="1"/>
</dbReference>
<name>A0A8E2EFN9_9PEZI</name>
<dbReference type="Pfam" id="PF13087">
    <property type="entry name" value="AAA_12"/>
    <property type="match status" value="1"/>
</dbReference>
<protein>
    <recommendedName>
        <fullName evidence="1">DNA2/NAM7 helicase-like C-terminal domain-containing protein</fullName>
    </recommendedName>
</protein>
<evidence type="ECO:0000313" key="3">
    <source>
        <dbReference type="Proteomes" id="UP000250266"/>
    </source>
</evidence>
<dbReference type="AlphaFoldDB" id="A0A8E2EFN9"/>
<dbReference type="InterPro" id="IPR027417">
    <property type="entry name" value="P-loop_NTPase"/>
</dbReference>
<keyword evidence="3" id="KW-1185">Reference proteome</keyword>
<sequence>LEDLLKAAIPKYEVSSTDGYQGRKADIIILVAVRCNLHYEMGFLKDMRRLNVAMRRARPGEVVIGD</sequence>
<evidence type="ECO:0000259" key="1">
    <source>
        <dbReference type="Pfam" id="PF13087"/>
    </source>
</evidence>
<dbReference type="PANTHER" id="PTHR10887:SF495">
    <property type="entry name" value="HELICASE SENATAXIN ISOFORM X1-RELATED"/>
    <property type="match status" value="1"/>
</dbReference>
<dbReference type="Proteomes" id="UP000250266">
    <property type="component" value="Unassembled WGS sequence"/>
</dbReference>
<dbReference type="SUPFAM" id="SSF52540">
    <property type="entry name" value="P-loop containing nucleoside triphosphate hydrolases"/>
    <property type="match status" value="1"/>
</dbReference>
<proteinExistence type="predicted"/>
<evidence type="ECO:0000313" key="2">
    <source>
        <dbReference type="EMBL" id="OCK82950.1"/>
    </source>
</evidence>
<dbReference type="InterPro" id="IPR041679">
    <property type="entry name" value="DNA2/NAM7-like_C"/>
</dbReference>
<accession>A0A8E2EFN9</accession>
<reference evidence="2 3" key="1">
    <citation type="journal article" date="2016" name="Nat. Commun.">
        <title>Ectomycorrhizal ecology is imprinted in the genome of the dominant symbiotic fungus Cenococcum geophilum.</title>
        <authorList>
            <consortium name="DOE Joint Genome Institute"/>
            <person name="Peter M."/>
            <person name="Kohler A."/>
            <person name="Ohm R.A."/>
            <person name="Kuo A."/>
            <person name="Krutzmann J."/>
            <person name="Morin E."/>
            <person name="Arend M."/>
            <person name="Barry K.W."/>
            <person name="Binder M."/>
            <person name="Choi C."/>
            <person name="Clum A."/>
            <person name="Copeland A."/>
            <person name="Grisel N."/>
            <person name="Haridas S."/>
            <person name="Kipfer T."/>
            <person name="LaButti K."/>
            <person name="Lindquist E."/>
            <person name="Lipzen A."/>
            <person name="Maire R."/>
            <person name="Meier B."/>
            <person name="Mihaltcheva S."/>
            <person name="Molinier V."/>
            <person name="Murat C."/>
            <person name="Poggeler S."/>
            <person name="Quandt C.A."/>
            <person name="Sperisen C."/>
            <person name="Tritt A."/>
            <person name="Tisserant E."/>
            <person name="Crous P.W."/>
            <person name="Henrissat B."/>
            <person name="Nehls U."/>
            <person name="Egli S."/>
            <person name="Spatafora J.W."/>
            <person name="Grigoriev I.V."/>
            <person name="Martin F.M."/>
        </authorList>
    </citation>
    <scope>NUCLEOTIDE SEQUENCE [LARGE SCALE GENOMIC DNA]</scope>
    <source>
        <strain evidence="2 3">CBS 459.81</strain>
    </source>
</reference>
<dbReference type="OrthoDB" id="6513042at2759"/>